<dbReference type="InterPro" id="IPR045249">
    <property type="entry name" value="HARBI1-like"/>
</dbReference>
<dbReference type="GO" id="GO:0016787">
    <property type="term" value="F:hydrolase activity"/>
    <property type="evidence" value="ECO:0007669"/>
    <property type="project" value="UniProtKB-KW"/>
</dbReference>
<comment type="caution">
    <text evidence="9">The sequence shown here is derived from an EMBL/GenBank/DDBJ whole genome shotgun (WGS) entry which is preliminary data.</text>
</comment>
<keyword evidence="10" id="KW-1185">Reference proteome</keyword>
<sequence length="400" mass="45518">MEDQDVVVCVGLLFLQQQLQSSRRRRRRRRRMWVHDILRARVQYGEFRLVQEMRLDGTMFQAYFRLSVEQFDSLLSMVGPLITMQRTNYRLPIPPDQRLYICLRFLATGDSYRTIANSFRVGVRTVANIVNQVTRAIWDALVDKYMPTPTTEDWRSIAEGFRSRWDFPNCVGSIDGKHVVIKSPDNSGSLFYNHKGSYSVVLMAVVDYRYCFRVVDVGSYGRTSDGGVLANSTFGKNLQMGKLGLPPDDLLPGAEHLGPQPFAFVGDEAFPLRRNLLRPFPGHQSGSHRVFNYRLSHARLVVENTFGILTSQWRLYKGVIEISPSNVDACIKATCVLHNFIRRTTSEDTALPTAAEKDTPGLQRVSRVGSNNATREAIRVRETFMSYFTNEGAVNFQPAV</sequence>
<proteinExistence type="inferred from homology"/>
<dbReference type="InterPro" id="IPR027806">
    <property type="entry name" value="HARBI1_dom"/>
</dbReference>
<dbReference type="GO" id="GO:0004518">
    <property type="term" value="F:nuclease activity"/>
    <property type="evidence" value="ECO:0007669"/>
    <property type="project" value="UniProtKB-KW"/>
</dbReference>
<comment type="similarity">
    <text evidence="3">Belongs to the HARBI1 family.</text>
</comment>
<dbReference type="EMBL" id="JBHFQA010000001">
    <property type="protein sequence ID" value="KAL2104389.1"/>
    <property type="molecule type" value="Genomic_DNA"/>
</dbReference>
<evidence type="ECO:0000256" key="4">
    <source>
        <dbReference type="ARBA" id="ARBA00022722"/>
    </source>
</evidence>
<keyword evidence="4" id="KW-0540">Nuclease</keyword>
<evidence type="ECO:0000256" key="7">
    <source>
        <dbReference type="ARBA" id="ARBA00023242"/>
    </source>
</evidence>
<comment type="subcellular location">
    <subcellularLocation>
        <location evidence="2">Nucleus</location>
    </subcellularLocation>
</comment>
<evidence type="ECO:0000313" key="10">
    <source>
        <dbReference type="Proteomes" id="UP001591681"/>
    </source>
</evidence>
<keyword evidence="6" id="KW-0378">Hydrolase</keyword>
<evidence type="ECO:0000256" key="2">
    <source>
        <dbReference type="ARBA" id="ARBA00004123"/>
    </source>
</evidence>
<organism evidence="9 10">
    <name type="scientific">Coilia grayii</name>
    <name type="common">Gray's grenadier anchovy</name>
    <dbReference type="NCBI Taxonomy" id="363190"/>
    <lineage>
        <taxon>Eukaryota</taxon>
        <taxon>Metazoa</taxon>
        <taxon>Chordata</taxon>
        <taxon>Craniata</taxon>
        <taxon>Vertebrata</taxon>
        <taxon>Euteleostomi</taxon>
        <taxon>Actinopterygii</taxon>
        <taxon>Neopterygii</taxon>
        <taxon>Teleostei</taxon>
        <taxon>Clupei</taxon>
        <taxon>Clupeiformes</taxon>
        <taxon>Clupeoidei</taxon>
        <taxon>Engraulidae</taxon>
        <taxon>Coilinae</taxon>
        <taxon>Coilia</taxon>
    </lineage>
</organism>
<evidence type="ECO:0000256" key="3">
    <source>
        <dbReference type="ARBA" id="ARBA00006958"/>
    </source>
</evidence>
<dbReference type="PANTHER" id="PTHR22930:SF279">
    <property type="entry name" value="SIMILAR TO ENSANGP00000010363"/>
    <property type="match status" value="1"/>
</dbReference>
<evidence type="ECO:0000259" key="8">
    <source>
        <dbReference type="Pfam" id="PF13359"/>
    </source>
</evidence>
<protein>
    <recommendedName>
        <fullName evidence="8">DDE Tnp4 domain-containing protein</fullName>
    </recommendedName>
</protein>
<feature type="domain" description="DDE Tnp4" evidence="8">
    <location>
        <begin position="174"/>
        <end position="339"/>
    </location>
</feature>
<dbReference type="Pfam" id="PF13359">
    <property type="entry name" value="DDE_Tnp_4"/>
    <property type="match status" value="1"/>
</dbReference>
<dbReference type="PANTHER" id="PTHR22930">
    <property type="match status" value="1"/>
</dbReference>
<evidence type="ECO:0000256" key="1">
    <source>
        <dbReference type="ARBA" id="ARBA00001968"/>
    </source>
</evidence>
<gene>
    <name evidence="9" type="ORF">ACEWY4_001257</name>
</gene>
<evidence type="ECO:0000313" key="9">
    <source>
        <dbReference type="EMBL" id="KAL2104389.1"/>
    </source>
</evidence>
<name>A0ABD1KZ08_9TELE</name>
<accession>A0ABD1KZ08</accession>
<evidence type="ECO:0000256" key="6">
    <source>
        <dbReference type="ARBA" id="ARBA00022801"/>
    </source>
</evidence>
<dbReference type="GO" id="GO:0005634">
    <property type="term" value="C:nucleus"/>
    <property type="evidence" value="ECO:0007669"/>
    <property type="project" value="UniProtKB-SubCell"/>
</dbReference>
<dbReference type="GO" id="GO:0046872">
    <property type="term" value="F:metal ion binding"/>
    <property type="evidence" value="ECO:0007669"/>
    <property type="project" value="UniProtKB-KW"/>
</dbReference>
<keyword evidence="7" id="KW-0539">Nucleus</keyword>
<dbReference type="AlphaFoldDB" id="A0ABD1KZ08"/>
<keyword evidence="5" id="KW-0479">Metal-binding</keyword>
<dbReference type="Proteomes" id="UP001591681">
    <property type="component" value="Unassembled WGS sequence"/>
</dbReference>
<evidence type="ECO:0000256" key="5">
    <source>
        <dbReference type="ARBA" id="ARBA00022723"/>
    </source>
</evidence>
<comment type="cofactor">
    <cofactor evidence="1">
        <name>a divalent metal cation</name>
        <dbReference type="ChEBI" id="CHEBI:60240"/>
    </cofactor>
</comment>
<reference evidence="9 10" key="1">
    <citation type="submission" date="2024-09" db="EMBL/GenBank/DDBJ databases">
        <title>A chromosome-level genome assembly of Gray's grenadier anchovy, Coilia grayii.</title>
        <authorList>
            <person name="Fu Z."/>
        </authorList>
    </citation>
    <scope>NUCLEOTIDE SEQUENCE [LARGE SCALE GENOMIC DNA]</scope>
    <source>
        <strain evidence="9">G4</strain>
        <tissue evidence="9">Muscle</tissue>
    </source>
</reference>